<dbReference type="InterPro" id="IPR014756">
    <property type="entry name" value="Ig_E-set"/>
</dbReference>
<evidence type="ECO:0000259" key="2">
    <source>
        <dbReference type="PROSITE" id="PS51762"/>
    </source>
</evidence>
<dbReference type="SUPFAM" id="SSF49899">
    <property type="entry name" value="Concanavalin A-like lectins/glucanases"/>
    <property type="match status" value="1"/>
</dbReference>
<accession>A0A382LNW1</accession>
<dbReference type="InterPro" id="IPR000757">
    <property type="entry name" value="Beta-glucanase-like"/>
</dbReference>
<dbReference type="AlphaFoldDB" id="A0A382LNW1"/>
<proteinExistence type="inferred from homology"/>
<dbReference type="GO" id="GO:0004553">
    <property type="term" value="F:hydrolase activity, hydrolyzing O-glycosyl compounds"/>
    <property type="evidence" value="ECO:0007669"/>
    <property type="project" value="InterPro"/>
</dbReference>
<dbReference type="SUPFAM" id="SSF81296">
    <property type="entry name" value="E set domains"/>
    <property type="match status" value="1"/>
</dbReference>
<sequence>MKIIFSIIILSYLSAVDITFSVDVSNEDLTSGCSPTVAGTFNNWSLVYNLTDLGYGKWETTIDLNSNSYYEYKFGICSWQLENLSPEGSCTITNYGYTNRFLNTPDEDLALETYYYASCDISNSTLVWSDEFDAPDIDMTKWSYDVGTGNWGWGNGEAQYYTDNSTNSFIEDGKLIIKAEHQFYAGSNYTSARMVTRNKGDWTYGRIEVRAKLPAGTGTWPA</sequence>
<dbReference type="InterPro" id="IPR013320">
    <property type="entry name" value="ConA-like_dom_sf"/>
</dbReference>
<feature type="domain" description="GH16" evidence="2">
    <location>
        <begin position="99"/>
        <end position="222"/>
    </location>
</feature>
<dbReference type="PANTHER" id="PTHR10963:SF55">
    <property type="entry name" value="GLYCOSIDE HYDROLASE FAMILY 16 PROTEIN"/>
    <property type="match status" value="1"/>
</dbReference>
<dbReference type="PROSITE" id="PS51762">
    <property type="entry name" value="GH16_2"/>
    <property type="match status" value="1"/>
</dbReference>
<dbReference type="PANTHER" id="PTHR10963">
    <property type="entry name" value="GLYCOSYL HYDROLASE-RELATED"/>
    <property type="match status" value="1"/>
</dbReference>
<dbReference type="InterPro" id="IPR050546">
    <property type="entry name" value="Glycosyl_Hydrlase_16"/>
</dbReference>
<protein>
    <recommendedName>
        <fullName evidence="2">GH16 domain-containing protein</fullName>
    </recommendedName>
</protein>
<name>A0A382LNW1_9ZZZZ</name>
<feature type="non-terminal residue" evidence="3">
    <location>
        <position position="222"/>
    </location>
</feature>
<dbReference type="InterPro" id="IPR013783">
    <property type="entry name" value="Ig-like_fold"/>
</dbReference>
<reference evidence="3" key="1">
    <citation type="submission" date="2018-05" db="EMBL/GenBank/DDBJ databases">
        <authorList>
            <person name="Lanie J.A."/>
            <person name="Ng W.-L."/>
            <person name="Kazmierczak K.M."/>
            <person name="Andrzejewski T.M."/>
            <person name="Davidsen T.M."/>
            <person name="Wayne K.J."/>
            <person name="Tettelin H."/>
            <person name="Glass J.I."/>
            <person name="Rusch D."/>
            <person name="Podicherti R."/>
            <person name="Tsui H.-C.T."/>
            <person name="Winkler M.E."/>
        </authorList>
    </citation>
    <scope>NUCLEOTIDE SEQUENCE</scope>
</reference>
<evidence type="ECO:0000313" key="3">
    <source>
        <dbReference type="EMBL" id="SVC38236.1"/>
    </source>
</evidence>
<organism evidence="3">
    <name type="scientific">marine metagenome</name>
    <dbReference type="NCBI Taxonomy" id="408172"/>
    <lineage>
        <taxon>unclassified sequences</taxon>
        <taxon>metagenomes</taxon>
        <taxon>ecological metagenomes</taxon>
    </lineage>
</organism>
<dbReference type="GO" id="GO:0005975">
    <property type="term" value="P:carbohydrate metabolic process"/>
    <property type="evidence" value="ECO:0007669"/>
    <property type="project" value="InterPro"/>
</dbReference>
<dbReference type="Gene3D" id="2.60.120.200">
    <property type="match status" value="1"/>
</dbReference>
<dbReference type="EMBL" id="UINC01088214">
    <property type="protein sequence ID" value="SVC38236.1"/>
    <property type="molecule type" value="Genomic_DNA"/>
</dbReference>
<dbReference type="CDD" id="cd08023">
    <property type="entry name" value="GH16_laminarinase_like"/>
    <property type="match status" value="1"/>
</dbReference>
<comment type="similarity">
    <text evidence="1">Belongs to the glycosyl hydrolase 16 family.</text>
</comment>
<dbReference type="Gene3D" id="2.60.40.10">
    <property type="entry name" value="Immunoglobulins"/>
    <property type="match status" value="1"/>
</dbReference>
<gene>
    <name evidence="3" type="ORF">METZ01_LOCUS291090</name>
</gene>
<evidence type="ECO:0000256" key="1">
    <source>
        <dbReference type="ARBA" id="ARBA00006865"/>
    </source>
</evidence>